<evidence type="ECO:0000313" key="4">
    <source>
        <dbReference type="EMBL" id="RFU34873.1"/>
    </source>
</evidence>
<protein>
    <recommendedName>
        <fullName evidence="2">Peptide hydrolase</fullName>
        <ecNumber evidence="2">3.4.-.-</ecNumber>
    </recommendedName>
</protein>
<keyword evidence="2" id="KW-0732">Signal</keyword>
<dbReference type="OrthoDB" id="10013407at2759"/>
<feature type="non-terminal residue" evidence="4">
    <location>
        <position position="1"/>
    </location>
</feature>
<dbReference type="Pfam" id="PF04389">
    <property type="entry name" value="Peptidase_M28"/>
    <property type="match status" value="1"/>
</dbReference>
<organism evidence="4 5">
    <name type="scientific">Scytalidium lignicola</name>
    <name type="common">Hyphomycete</name>
    <dbReference type="NCBI Taxonomy" id="5539"/>
    <lineage>
        <taxon>Eukaryota</taxon>
        <taxon>Fungi</taxon>
        <taxon>Dikarya</taxon>
        <taxon>Ascomycota</taxon>
        <taxon>Pezizomycotina</taxon>
        <taxon>Leotiomycetes</taxon>
        <taxon>Leotiomycetes incertae sedis</taxon>
        <taxon>Scytalidium</taxon>
    </lineage>
</organism>
<feature type="non-terminal residue" evidence="4">
    <location>
        <position position="878"/>
    </location>
</feature>
<keyword evidence="5" id="KW-1185">Reference proteome</keyword>
<dbReference type="FunFam" id="3.40.50.720:FF:000121">
    <property type="entry name" value="Prostaglandin reductase 2"/>
    <property type="match status" value="1"/>
</dbReference>
<dbReference type="SMART" id="SM00829">
    <property type="entry name" value="PKS_ER"/>
    <property type="match status" value="1"/>
</dbReference>
<dbReference type="Proteomes" id="UP000258309">
    <property type="component" value="Unassembled WGS sequence"/>
</dbReference>
<dbReference type="CDD" id="cd05288">
    <property type="entry name" value="PGDH"/>
    <property type="match status" value="1"/>
</dbReference>
<proteinExistence type="inferred from homology"/>
<evidence type="ECO:0000259" key="3">
    <source>
        <dbReference type="SMART" id="SM00829"/>
    </source>
</evidence>
<evidence type="ECO:0000256" key="2">
    <source>
        <dbReference type="RuleBase" id="RU361240"/>
    </source>
</evidence>
<feature type="chain" id="PRO_5017494438" description="Peptide hydrolase" evidence="2">
    <location>
        <begin position="20"/>
        <end position="878"/>
    </location>
</feature>
<dbReference type="AlphaFoldDB" id="A0A3E2HNI6"/>
<dbReference type="Gene3D" id="3.40.630.10">
    <property type="entry name" value="Zn peptidases"/>
    <property type="match status" value="1"/>
</dbReference>
<dbReference type="InterPro" id="IPR036291">
    <property type="entry name" value="NAD(P)-bd_dom_sf"/>
</dbReference>
<dbReference type="GO" id="GO:0006508">
    <property type="term" value="P:proteolysis"/>
    <property type="evidence" value="ECO:0007669"/>
    <property type="project" value="UniProtKB-KW"/>
</dbReference>
<gene>
    <name evidence="4" type="ORF">B7463_g1444</name>
</gene>
<keyword evidence="2" id="KW-0479">Metal-binding</keyword>
<dbReference type="InterPro" id="IPR013149">
    <property type="entry name" value="ADH-like_C"/>
</dbReference>
<dbReference type="PANTHER" id="PTHR43205:SF42">
    <property type="entry name" value="ALCOHOL DEHYDROGENASE, ZINC-CONTAINING (AFU_ORTHOLOGUE AFUA_7G04530)"/>
    <property type="match status" value="1"/>
</dbReference>
<evidence type="ECO:0000313" key="5">
    <source>
        <dbReference type="Proteomes" id="UP000258309"/>
    </source>
</evidence>
<dbReference type="Pfam" id="PF00107">
    <property type="entry name" value="ADH_zinc_N"/>
    <property type="match status" value="1"/>
</dbReference>
<dbReference type="GO" id="GO:0008233">
    <property type="term" value="F:peptidase activity"/>
    <property type="evidence" value="ECO:0007669"/>
    <property type="project" value="UniProtKB-KW"/>
</dbReference>
<dbReference type="SUPFAM" id="SSF53187">
    <property type="entry name" value="Zn-dependent exopeptidases"/>
    <property type="match status" value="1"/>
</dbReference>
<feature type="domain" description="Enoyl reductase (ER)" evidence="3">
    <location>
        <begin position="545"/>
        <end position="858"/>
    </location>
</feature>
<comment type="similarity">
    <text evidence="2">Belongs to the peptidase M28 family.</text>
</comment>
<dbReference type="GO" id="GO:0016628">
    <property type="term" value="F:oxidoreductase activity, acting on the CH-CH group of donors, NAD or NADP as acceptor"/>
    <property type="evidence" value="ECO:0007669"/>
    <property type="project" value="InterPro"/>
</dbReference>
<dbReference type="EC" id="3.4.-.-" evidence="2"/>
<dbReference type="PANTHER" id="PTHR43205">
    <property type="entry name" value="PROSTAGLANDIN REDUCTASE"/>
    <property type="match status" value="1"/>
</dbReference>
<reference evidence="4 5" key="1">
    <citation type="submission" date="2018-05" db="EMBL/GenBank/DDBJ databases">
        <title>Draft genome sequence of Scytalidium lignicola DSM 105466, a ubiquitous saprotrophic fungus.</title>
        <authorList>
            <person name="Buettner E."/>
            <person name="Gebauer A.M."/>
            <person name="Hofrichter M."/>
            <person name="Liers C."/>
            <person name="Kellner H."/>
        </authorList>
    </citation>
    <scope>NUCLEOTIDE SEQUENCE [LARGE SCALE GENOMIC DNA]</scope>
    <source>
        <strain evidence="4 5">DSM 105466</strain>
    </source>
</reference>
<dbReference type="InterPro" id="IPR045010">
    <property type="entry name" value="MDR_fam"/>
</dbReference>
<keyword evidence="2" id="KW-0645">Protease</keyword>
<dbReference type="GO" id="GO:0046872">
    <property type="term" value="F:metal ion binding"/>
    <property type="evidence" value="ECO:0007669"/>
    <property type="project" value="UniProtKB-KW"/>
</dbReference>
<dbReference type="InterPro" id="IPR007484">
    <property type="entry name" value="Peptidase_M28"/>
</dbReference>
<dbReference type="Pfam" id="PF16884">
    <property type="entry name" value="ADH_N_2"/>
    <property type="match status" value="1"/>
</dbReference>
<feature type="signal peptide" evidence="2">
    <location>
        <begin position="1"/>
        <end position="19"/>
    </location>
</feature>
<dbReference type="SUPFAM" id="SSF51735">
    <property type="entry name" value="NAD(P)-binding Rossmann-fold domains"/>
    <property type="match status" value="1"/>
</dbReference>
<keyword evidence="2" id="KW-0378">Hydrolase</keyword>
<dbReference type="Gene3D" id="3.90.180.10">
    <property type="entry name" value="Medium-chain alcohol dehydrogenases, catalytic domain"/>
    <property type="match status" value="1"/>
</dbReference>
<dbReference type="Gene3D" id="3.40.50.720">
    <property type="entry name" value="NAD(P)-binding Rossmann-like Domain"/>
    <property type="match status" value="1"/>
</dbReference>
<dbReference type="EMBL" id="NCSJ02000015">
    <property type="protein sequence ID" value="RFU34873.1"/>
    <property type="molecule type" value="Genomic_DNA"/>
</dbReference>
<keyword evidence="1" id="KW-0560">Oxidoreductase</keyword>
<sequence>MILFITFFFLLGVTFVARAEQGYVDKPLSITFGSNGFANWGAGNWPPSNIGVPLIPQKTDPKILSYLKEIDPARIQSTIQTLVNFGTRNTASTTTSSTRGIGAAREWLLKEMTALAAPSKGLIKVSMPCYDQPADPDSDLLIAVKLCNVQAEITSSVDPNRTYVYTGHYDSRRLNNSDFINDAPGADDNASAVAIALEMVRVLASVVTKTPPAASIIIAAVAGEEQGLYGSNFLAQTLKNASVNVQGNFNDDIVGSGSNAPFDPLNQHTIRIFGAGTDWLTLPADVIEEITSTGYQDDTPSRHLGRFVQEVNAGAAETTDMQVALIYKPDRFFRGGDHESFLRAGFPAIRFTEPQEDFFHQHQDPRTQDGFVYGDEIEFVDFDYTARVGRVNFLSLWSIANAPGTPTNFTYDTNIGFLAENESTPPSWLQNVIKLYWNTEPVDPLVDYYEIVWRPMSSQQWTHMLNVGMKSTITLPISKDNAVFGLRTVGKNGMKSPATYALAVASQYFGWSPDIQQMLAQDQNMASTYKSVVLAKRPKNHIVPGETFKLQINPIPGQADLKDGEVLVETQYLSIDPAMRGWLNDVRSYIPPVQIGEVMRGQVIGVVRESKASLPVGTPVLASVGWREFAVAKAKDLEKVVIPKGGKLIDAMSVLGMTGLTAYFGMIDVGKVKAGDFVVVSGAAGATGSVAGQIAKLKGATVLGIAGSDEKVQWLKDLGYDDALNYRDPDFPKKFRAATKNLIDLFFDNVGGDILDLALARAKPHSRFVMCGGISQYNEQAPKGPKNYLMIVTMRIRMEGFIVFDYQKQYLQARRELAQWLEEGKIQRRETIIKGGLEKAELALEGLYRGLNTGKLLVEVKPEDSKISAHLTIAEPSD</sequence>
<evidence type="ECO:0000256" key="1">
    <source>
        <dbReference type="ARBA" id="ARBA00023002"/>
    </source>
</evidence>
<dbReference type="InterPro" id="IPR011032">
    <property type="entry name" value="GroES-like_sf"/>
</dbReference>
<accession>A0A3E2HNI6</accession>
<name>A0A3E2HNI6_SCYLI</name>
<comment type="caution">
    <text evidence="4">The sequence shown here is derived from an EMBL/GenBank/DDBJ whole genome shotgun (WGS) entry which is preliminary data.</text>
</comment>
<dbReference type="InterPro" id="IPR020843">
    <property type="entry name" value="ER"/>
</dbReference>
<dbReference type="InterPro" id="IPR041694">
    <property type="entry name" value="ADH_N_2"/>
</dbReference>
<keyword evidence="2" id="KW-0862">Zinc</keyword>
<dbReference type="SUPFAM" id="SSF50129">
    <property type="entry name" value="GroES-like"/>
    <property type="match status" value="1"/>
</dbReference>